<dbReference type="InterPro" id="IPR013083">
    <property type="entry name" value="Znf_RING/FYVE/PHD"/>
</dbReference>
<gene>
    <name evidence="18" type="ORF">HMPREF1541_01018</name>
</gene>
<comment type="subunit">
    <text evidence="15">Component of an histone acetyltransferase complex. Interacts with H3K4me3 and to a lesser extent with H3K4me2.</text>
</comment>
<reference evidence="18 19" key="1">
    <citation type="submission" date="2013-03" db="EMBL/GenBank/DDBJ databases">
        <title>The Genome Sequence of Phialophora europaea CBS 101466.</title>
        <authorList>
            <consortium name="The Broad Institute Genomics Platform"/>
            <person name="Cuomo C."/>
            <person name="de Hoog S."/>
            <person name="Gorbushina A."/>
            <person name="Walker B."/>
            <person name="Young S.K."/>
            <person name="Zeng Q."/>
            <person name="Gargeya S."/>
            <person name="Fitzgerald M."/>
            <person name="Haas B."/>
            <person name="Abouelleil A."/>
            <person name="Allen A.W."/>
            <person name="Alvarado L."/>
            <person name="Arachchi H.M."/>
            <person name="Berlin A.M."/>
            <person name="Chapman S.B."/>
            <person name="Gainer-Dewar J."/>
            <person name="Goldberg J."/>
            <person name="Griggs A."/>
            <person name="Gujja S."/>
            <person name="Hansen M."/>
            <person name="Howarth C."/>
            <person name="Imamovic A."/>
            <person name="Ireland A."/>
            <person name="Larimer J."/>
            <person name="McCowan C."/>
            <person name="Murphy C."/>
            <person name="Pearson M."/>
            <person name="Poon T.W."/>
            <person name="Priest M."/>
            <person name="Roberts A."/>
            <person name="Saif S."/>
            <person name="Shea T."/>
            <person name="Sisk P."/>
            <person name="Sykes S."/>
            <person name="Wortman J."/>
            <person name="Nusbaum C."/>
            <person name="Birren B."/>
        </authorList>
    </citation>
    <scope>NUCLEOTIDE SEQUENCE [LARGE SCALE GENOMIC DNA]</scope>
    <source>
        <strain evidence="18 19">CBS 101466</strain>
    </source>
</reference>
<feature type="compositionally biased region" description="Basic residues" evidence="16">
    <location>
        <begin position="294"/>
        <end position="312"/>
    </location>
</feature>
<keyword evidence="9 15" id="KW-0539">Nucleus</keyword>
<feature type="compositionally biased region" description="Polar residues" evidence="16">
    <location>
        <begin position="231"/>
        <end position="241"/>
    </location>
</feature>
<evidence type="ECO:0000256" key="11">
    <source>
        <dbReference type="ARBA" id="ARBA00023306"/>
    </source>
</evidence>
<feature type="binding site" evidence="13">
    <location>
        <position position="386"/>
    </location>
    <ligand>
        <name>Zn(2+)</name>
        <dbReference type="ChEBI" id="CHEBI:29105"/>
        <label>1</label>
    </ligand>
</feature>
<evidence type="ECO:0000256" key="10">
    <source>
        <dbReference type="ARBA" id="ARBA00023254"/>
    </source>
</evidence>
<feature type="binding site" evidence="13">
    <location>
        <position position="431"/>
    </location>
    <ligand>
        <name>Zn(2+)</name>
        <dbReference type="ChEBI" id="CHEBI:29105"/>
        <label>2</label>
    </ligand>
</feature>
<dbReference type="InterPro" id="IPR019787">
    <property type="entry name" value="Znf_PHD-finger"/>
</dbReference>
<comment type="subcellular location">
    <subcellularLocation>
        <location evidence="1 15">Nucleus</location>
    </subcellularLocation>
</comment>
<dbReference type="Gene3D" id="3.30.40.10">
    <property type="entry name" value="Zinc/RING finger domain, C3HC4 (zinc finger)"/>
    <property type="match status" value="1"/>
</dbReference>
<dbReference type="STRING" id="1220924.W2SG14"/>
<keyword evidence="5 14" id="KW-0863">Zinc-finger</keyword>
<feature type="binding site" evidence="13">
    <location>
        <position position="399"/>
    </location>
    <ligand>
        <name>Zn(2+)</name>
        <dbReference type="ChEBI" id="CHEBI:29105"/>
        <label>2</label>
    </ligand>
</feature>
<keyword evidence="19" id="KW-1185">Reference proteome</keyword>
<dbReference type="PANTHER" id="PTHR10333">
    <property type="entry name" value="INHIBITOR OF GROWTH PROTEIN"/>
    <property type="match status" value="1"/>
</dbReference>
<dbReference type="AlphaFoldDB" id="W2SG14"/>
<dbReference type="GO" id="GO:0006325">
    <property type="term" value="P:chromatin organization"/>
    <property type="evidence" value="ECO:0007669"/>
    <property type="project" value="UniProtKB-KW"/>
</dbReference>
<dbReference type="eggNOG" id="KOG1973">
    <property type="taxonomic scope" value="Eukaryota"/>
</dbReference>
<sequence length="453" mass="49780">MAAQEDCASVLEQFIHDVANLPAEISHMMEEIQAKDTEMQKYQATINSKDGNLQKHIKMNGVLQAHPKESEYYEQVKKNYELMATLQNQKVQLSEKACSILDNQLKRLDTKIRDLAADNQLSADGLPSIFNRKPERAFMDVAQNMFLQAASISALNANAQRMNAQASAGITVQPRQNPQVGPLTAAPQRSSAPATPGAMQAQRQREREQSLGADNKRRKLGNPLAGANLPAQPSNLRQSSLGPGTPKAGTPTATSGSRAGSVPRTTAAPPPAAVNPKKSALSNKPLSNQQLNKLKNKHTKHARLSSAGRKKAQSPTVRGGRAGTAASEEESVLSSADASETDVSQSRSRRGQKKKQQTVKQEVDVDMDENDPGDEDLDEEDNSLYCYCQKQSYGNMVACENEDCKFQWFHVDCLNLKKMPAEDEDWYCPDCRIKPEVIERIRMKPSSKPAGRK</sequence>
<name>W2SG14_CYPE1</name>
<feature type="compositionally biased region" description="Low complexity" evidence="16">
    <location>
        <begin position="242"/>
        <end position="267"/>
    </location>
</feature>
<dbReference type="Pfam" id="PF12998">
    <property type="entry name" value="ING"/>
    <property type="match status" value="1"/>
</dbReference>
<feature type="compositionally biased region" description="Acidic residues" evidence="16">
    <location>
        <begin position="364"/>
        <end position="377"/>
    </location>
</feature>
<evidence type="ECO:0000256" key="16">
    <source>
        <dbReference type="SAM" id="MobiDB-lite"/>
    </source>
</evidence>
<dbReference type="InterPro" id="IPR001965">
    <property type="entry name" value="Znf_PHD"/>
</dbReference>
<feature type="compositionally biased region" description="Polar residues" evidence="16">
    <location>
        <begin position="281"/>
        <end position="293"/>
    </location>
</feature>
<dbReference type="GO" id="GO:0035267">
    <property type="term" value="C:NuA4 histone acetyltransferase complex"/>
    <property type="evidence" value="ECO:0007669"/>
    <property type="project" value="TreeGrafter"/>
</dbReference>
<dbReference type="GO" id="GO:0006355">
    <property type="term" value="P:regulation of DNA-templated transcription"/>
    <property type="evidence" value="ECO:0007669"/>
    <property type="project" value="TreeGrafter"/>
</dbReference>
<evidence type="ECO:0000256" key="8">
    <source>
        <dbReference type="ARBA" id="ARBA00023204"/>
    </source>
</evidence>
<keyword evidence="10" id="KW-0469">Meiosis</keyword>
<evidence type="ECO:0000256" key="13">
    <source>
        <dbReference type="PIRSR" id="PIRSR628651-51"/>
    </source>
</evidence>
<evidence type="ECO:0000256" key="5">
    <source>
        <dbReference type="ARBA" id="ARBA00022771"/>
    </source>
</evidence>
<dbReference type="RefSeq" id="XP_008711541.1">
    <property type="nucleotide sequence ID" value="XM_008713319.1"/>
</dbReference>
<dbReference type="PANTHER" id="PTHR10333:SF100">
    <property type="entry name" value="CHROMATIN MODIFICATION-RELATED PROTEIN YNG2"/>
    <property type="match status" value="1"/>
</dbReference>
<proteinExistence type="inferred from homology"/>
<keyword evidence="8" id="KW-0234">DNA repair</keyword>
<keyword evidence="11" id="KW-0131">Cell cycle</keyword>
<dbReference type="FunCoup" id="W2SG14">
    <property type="interactions" value="269"/>
</dbReference>
<dbReference type="Proteomes" id="UP000030752">
    <property type="component" value="Unassembled WGS sequence"/>
</dbReference>
<evidence type="ECO:0000313" key="18">
    <source>
        <dbReference type="EMBL" id="ETN46829.1"/>
    </source>
</evidence>
<comment type="function">
    <text evidence="12">Component of the NuA4 histone acetyltransferase complex which is involved in transcriptional activation of selected genes principally by acetylation of nucleosomal histone H4 and H2A. The NuA4 complex is also involved in DNA repair. Involved in cell cycle progression and meiosis.</text>
</comment>
<feature type="binding site" evidence="13">
    <location>
        <position position="428"/>
    </location>
    <ligand>
        <name>Zn(2+)</name>
        <dbReference type="ChEBI" id="CHEBI:29105"/>
        <label>2</label>
    </ligand>
</feature>
<evidence type="ECO:0000259" key="17">
    <source>
        <dbReference type="PROSITE" id="PS50016"/>
    </source>
</evidence>
<organism evidence="18 19">
    <name type="scientific">Cyphellophora europaea (strain CBS 101466)</name>
    <name type="common">Phialophora europaea</name>
    <dbReference type="NCBI Taxonomy" id="1220924"/>
    <lineage>
        <taxon>Eukaryota</taxon>
        <taxon>Fungi</taxon>
        <taxon>Dikarya</taxon>
        <taxon>Ascomycota</taxon>
        <taxon>Pezizomycotina</taxon>
        <taxon>Eurotiomycetes</taxon>
        <taxon>Chaetothyriomycetidae</taxon>
        <taxon>Chaetothyriales</taxon>
        <taxon>Cyphellophoraceae</taxon>
        <taxon>Cyphellophora</taxon>
    </lineage>
</organism>
<dbReference type="CDD" id="cd15505">
    <property type="entry name" value="PHD_ING"/>
    <property type="match status" value="1"/>
</dbReference>
<evidence type="ECO:0000256" key="7">
    <source>
        <dbReference type="ARBA" id="ARBA00022853"/>
    </source>
</evidence>
<dbReference type="GO" id="GO:0005634">
    <property type="term" value="C:nucleus"/>
    <property type="evidence" value="ECO:0007669"/>
    <property type="project" value="UniProtKB-SubCell"/>
</dbReference>
<dbReference type="CDD" id="cd16858">
    <property type="entry name" value="ING_ING3_Yng2p"/>
    <property type="match status" value="1"/>
</dbReference>
<feature type="binding site" evidence="13">
    <location>
        <position position="410"/>
    </location>
    <ligand>
        <name>Zn(2+)</name>
        <dbReference type="ChEBI" id="CHEBI:29105"/>
        <label>1</label>
    </ligand>
</feature>
<feature type="binding site" evidence="13">
    <location>
        <position position="413"/>
    </location>
    <ligand>
        <name>Zn(2+)</name>
        <dbReference type="ChEBI" id="CHEBI:29105"/>
        <label>1</label>
    </ligand>
</feature>
<evidence type="ECO:0000256" key="15">
    <source>
        <dbReference type="RuleBase" id="RU361213"/>
    </source>
</evidence>
<dbReference type="InParanoid" id="W2SG14"/>
<dbReference type="EMBL" id="KB822711">
    <property type="protein sequence ID" value="ETN46829.1"/>
    <property type="molecule type" value="Genomic_DNA"/>
</dbReference>
<feature type="binding site" evidence="13">
    <location>
        <position position="388"/>
    </location>
    <ligand>
        <name>Zn(2+)</name>
        <dbReference type="ChEBI" id="CHEBI:29105"/>
        <label>1</label>
    </ligand>
</feature>
<feature type="binding site" evidence="13">
    <location>
        <position position="404"/>
    </location>
    <ligand>
        <name>Zn(2+)</name>
        <dbReference type="ChEBI" id="CHEBI:29105"/>
        <label>2</label>
    </ligand>
</feature>
<comment type="function">
    <text evidence="15">Component of an histone acetyltransferase complex.</text>
</comment>
<evidence type="ECO:0000313" key="19">
    <source>
        <dbReference type="Proteomes" id="UP000030752"/>
    </source>
</evidence>
<evidence type="ECO:0000256" key="1">
    <source>
        <dbReference type="ARBA" id="ARBA00004123"/>
    </source>
</evidence>
<feature type="compositionally biased region" description="Basic residues" evidence="16">
    <location>
        <begin position="347"/>
        <end position="357"/>
    </location>
</feature>
<dbReference type="PROSITE" id="PS01359">
    <property type="entry name" value="ZF_PHD_1"/>
    <property type="match status" value="1"/>
</dbReference>
<evidence type="ECO:0000256" key="4">
    <source>
        <dbReference type="ARBA" id="ARBA00022763"/>
    </source>
</evidence>
<dbReference type="InterPro" id="IPR019786">
    <property type="entry name" value="Zinc_finger_PHD-type_CS"/>
</dbReference>
<dbReference type="GeneID" id="19968357"/>
<dbReference type="HOGENOM" id="CLU_031900_7_0_1"/>
<comment type="similarity">
    <text evidence="2 15">Belongs to the ING family.</text>
</comment>
<dbReference type="Gene3D" id="6.10.140.1740">
    <property type="match status" value="1"/>
</dbReference>
<dbReference type="GO" id="GO:0008270">
    <property type="term" value="F:zinc ion binding"/>
    <property type="evidence" value="ECO:0007669"/>
    <property type="project" value="UniProtKB-KW"/>
</dbReference>
<dbReference type="OrthoDB" id="2505961at2759"/>
<evidence type="ECO:0000256" key="9">
    <source>
        <dbReference type="ARBA" id="ARBA00023242"/>
    </source>
</evidence>
<dbReference type="GO" id="GO:0006281">
    <property type="term" value="P:DNA repair"/>
    <property type="evidence" value="ECO:0007669"/>
    <property type="project" value="UniProtKB-KW"/>
</dbReference>
<dbReference type="InterPro" id="IPR024610">
    <property type="entry name" value="ING_N_histone-binding"/>
</dbReference>
<evidence type="ECO:0000256" key="14">
    <source>
        <dbReference type="PROSITE-ProRule" id="PRU00146"/>
    </source>
</evidence>
<dbReference type="SUPFAM" id="SSF57903">
    <property type="entry name" value="FYVE/PHD zinc finger"/>
    <property type="match status" value="1"/>
</dbReference>
<evidence type="ECO:0000256" key="12">
    <source>
        <dbReference type="ARBA" id="ARBA00037044"/>
    </source>
</evidence>
<feature type="region of interest" description="Disordered" evidence="16">
    <location>
        <begin position="174"/>
        <end position="377"/>
    </location>
</feature>
<dbReference type="InterPro" id="IPR028651">
    <property type="entry name" value="ING_fam"/>
</dbReference>
<dbReference type="PROSITE" id="PS50016">
    <property type="entry name" value="ZF_PHD_2"/>
    <property type="match status" value="1"/>
</dbReference>
<keyword evidence="6 13" id="KW-0862">Zinc</keyword>
<dbReference type="GO" id="GO:0051321">
    <property type="term" value="P:meiotic cell cycle"/>
    <property type="evidence" value="ECO:0007669"/>
    <property type="project" value="UniProtKB-KW"/>
</dbReference>
<dbReference type="SMART" id="SM00249">
    <property type="entry name" value="PHD"/>
    <property type="match status" value="1"/>
</dbReference>
<evidence type="ECO:0000256" key="6">
    <source>
        <dbReference type="ARBA" id="ARBA00022833"/>
    </source>
</evidence>
<dbReference type="SMART" id="SM01408">
    <property type="entry name" value="ING"/>
    <property type="match status" value="1"/>
</dbReference>
<dbReference type="InterPro" id="IPR011011">
    <property type="entry name" value="Znf_FYVE_PHD"/>
</dbReference>
<accession>W2SG14</accession>
<evidence type="ECO:0000256" key="3">
    <source>
        <dbReference type="ARBA" id="ARBA00022723"/>
    </source>
</evidence>
<feature type="domain" description="PHD-type" evidence="17">
    <location>
        <begin position="383"/>
        <end position="434"/>
    </location>
</feature>
<protein>
    <recommendedName>
        <fullName evidence="15">Chromatin modification-related protein</fullName>
    </recommendedName>
</protein>
<keyword evidence="4" id="KW-0227">DNA damage</keyword>
<dbReference type="VEuPathDB" id="FungiDB:HMPREF1541_01018"/>
<keyword evidence="7 15" id="KW-0156">Chromatin regulator</keyword>
<evidence type="ECO:0000256" key="2">
    <source>
        <dbReference type="ARBA" id="ARBA00010210"/>
    </source>
</evidence>
<comment type="domain">
    <text evidence="15">The PHD-type zinc finger mediates the binding to H3K4me3.</text>
</comment>
<keyword evidence="3 13" id="KW-0479">Metal-binding</keyword>